<organism evidence="1">
    <name type="scientific">Rhizophora mucronata</name>
    <name type="common">Asiatic mangrove</name>
    <dbReference type="NCBI Taxonomy" id="61149"/>
    <lineage>
        <taxon>Eukaryota</taxon>
        <taxon>Viridiplantae</taxon>
        <taxon>Streptophyta</taxon>
        <taxon>Embryophyta</taxon>
        <taxon>Tracheophyta</taxon>
        <taxon>Spermatophyta</taxon>
        <taxon>Magnoliopsida</taxon>
        <taxon>eudicotyledons</taxon>
        <taxon>Gunneridae</taxon>
        <taxon>Pentapetalae</taxon>
        <taxon>rosids</taxon>
        <taxon>fabids</taxon>
        <taxon>Malpighiales</taxon>
        <taxon>Rhizophoraceae</taxon>
        <taxon>Rhizophora</taxon>
    </lineage>
</organism>
<name>A0A2P2JU09_RHIMU</name>
<accession>A0A2P2JU09</accession>
<sequence length="70" mass="7306">MECKSTDEGISGTICKAVSYCNNASSYLPSPNSLLPSNFASFARAKVSCLEASSFKESWHLASPAAAASL</sequence>
<protein>
    <submittedName>
        <fullName evidence="1">Uncharacterized protein MANES_14G148900</fullName>
    </submittedName>
</protein>
<dbReference type="EMBL" id="GGEC01016459">
    <property type="protein sequence ID" value="MBW96942.1"/>
    <property type="molecule type" value="Transcribed_RNA"/>
</dbReference>
<proteinExistence type="predicted"/>
<evidence type="ECO:0000313" key="1">
    <source>
        <dbReference type="EMBL" id="MBW96942.1"/>
    </source>
</evidence>
<reference evidence="1" key="1">
    <citation type="submission" date="2018-02" db="EMBL/GenBank/DDBJ databases">
        <title>Rhizophora mucronata_Transcriptome.</title>
        <authorList>
            <person name="Meera S.P."/>
            <person name="Sreeshan A."/>
            <person name="Augustine A."/>
        </authorList>
    </citation>
    <scope>NUCLEOTIDE SEQUENCE</scope>
    <source>
        <tissue evidence="1">Leaf</tissue>
    </source>
</reference>
<dbReference type="AlphaFoldDB" id="A0A2P2JU09"/>